<dbReference type="PANTHER" id="PTHR42964">
    <property type="entry name" value="ENOYL-COA HYDRATASE"/>
    <property type="match status" value="1"/>
</dbReference>
<dbReference type="InterPro" id="IPR051683">
    <property type="entry name" value="Enoyl-CoA_Hydratase/Isomerase"/>
</dbReference>
<geneLocation type="plasmid" evidence="3 4">
    <name>p3</name>
</geneLocation>
<dbReference type="GO" id="GO:0016853">
    <property type="term" value="F:isomerase activity"/>
    <property type="evidence" value="ECO:0007669"/>
    <property type="project" value="UniProtKB-KW"/>
</dbReference>
<dbReference type="Pfam" id="PF00378">
    <property type="entry name" value="ECH_1"/>
    <property type="match status" value="1"/>
</dbReference>
<dbReference type="KEGG" id="shyd:CJD35_20765"/>
<dbReference type="Gene3D" id="1.10.12.10">
    <property type="entry name" value="Lyase 2-enoyl-coa Hydratase, Chain A, domain 2"/>
    <property type="match status" value="1"/>
</dbReference>
<dbReference type="InterPro" id="IPR018376">
    <property type="entry name" value="Enoyl-CoA_hyd/isom_CS"/>
</dbReference>
<dbReference type="EMBL" id="CP022749">
    <property type="protein sequence ID" value="ASY46916.1"/>
    <property type="molecule type" value="Genomic_DNA"/>
</dbReference>
<dbReference type="InterPro" id="IPR029045">
    <property type="entry name" value="ClpP/crotonase-like_dom_sf"/>
</dbReference>
<dbReference type="PANTHER" id="PTHR42964:SF1">
    <property type="entry name" value="POLYKETIDE BIOSYNTHESIS ENOYL-COA HYDRATASE PKSH-RELATED"/>
    <property type="match status" value="1"/>
</dbReference>
<protein>
    <submittedName>
        <fullName evidence="3">Enoyl-CoA hydratase/isomerase family protein</fullName>
    </submittedName>
</protein>
<keyword evidence="3" id="KW-0413">Isomerase</keyword>
<proteinExistence type="inferred from homology"/>
<dbReference type="Proteomes" id="UP000217141">
    <property type="component" value="Plasmid p3"/>
</dbReference>
<reference evidence="3 4" key="1">
    <citation type="submission" date="2017-08" db="EMBL/GenBank/DDBJ databases">
        <title>Whole Genome Sequence of Sphingobium hydrophobicum C1: Insights into Adaption to the Electronic-waste Contaminated Sediment.</title>
        <authorList>
            <person name="Song D."/>
            <person name="Chen X."/>
            <person name="Xu M."/>
        </authorList>
    </citation>
    <scope>NUCLEOTIDE SEQUENCE [LARGE SCALE GENOMIC DNA]</scope>
    <source>
        <strain evidence="3 4">C1</strain>
        <plasmid evidence="3 4">p3</plasmid>
    </source>
</reference>
<dbReference type="InterPro" id="IPR014748">
    <property type="entry name" value="Enoyl-CoA_hydra_C"/>
</dbReference>
<name>A0A249N039_SPHXE</name>
<organism evidence="3 4">
    <name type="scientific">Sphingobium xenophagum</name>
    <dbReference type="NCBI Taxonomy" id="121428"/>
    <lineage>
        <taxon>Bacteria</taxon>
        <taxon>Pseudomonadati</taxon>
        <taxon>Pseudomonadota</taxon>
        <taxon>Alphaproteobacteria</taxon>
        <taxon>Sphingomonadales</taxon>
        <taxon>Sphingomonadaceae</taxon>
        <taxon>Sphingobium</taxon>
    </lineage>
</organism>
<sequence>MTLEIDRRGAVDWVTFNRPDRLNALSPELVEALHEYFDSLSRDTDTRVVLLRGAGRAFCAGLDLGATGGGDLDATAHLAIQRRVSEIVLKMRYCPQAIVSLVHGPACGGGFAMALASDIRIAGASARMNAAFVRIGLSACDIGVSYFLPRLVGASLAAELMMTGDFIHAERALQLGLVSRVVADEDLEVAAEPLLDAMLTTSPLGLRLTKECLRMSIDAPSLEAAIAMEDRNQVIAGSAPEFQEGVAAFFEKRRPAYAAELVKRTKR</sequence>
<gene>
    <name evidence="3" type="ORF">CJD35_20765</name>
</gene>
<keyword evidence="3" id="KW-0614">Plasmid</keyword>
<dbReference type="InterPro" id="IPR001753">
    <property type="entry name" value="Enoyl-CoA_hydra/iso"/>
</dbReference>
<dbReference type="CDD" id="cd06558">
    <property type="entry name" value="crotonase-like"/>
    <property type="match status" value="1"/>
</dbReference>
<comment type="similarity">
    <text evidence="1 2">Belongs to the enoyl-CoA hydratase/isomerase family.</text>
</comment>
<dbReference type="PROSITE" id="PS00166">
    <property type="entry name" value="ENOYL_COA_HYDRATASE"/>
    <property type="match status" value="1"/>
</dbReference>
<dbReference type="SUPFAM" id="SSF52096">
    <property type="entry name" value="ClpP/crotonase"/>
    <property type="match status" value="1"/>
</dbReference>
<dbReference type="Gene3D" id="3.90.226.10">
    <property type="entry name" value="2-enoyl-CoA Hydratase, Chain A, domain 1"/>
    <property type="match status" value="1"/>
</dbReference>
<evidence type="ECO:0000256" key="2">
    <source>
        <dbReference type="RuleBase" id="RU003707"/>
    </source>
</evidence>
<accession>A0A249N039</accession>
<evidence type="ECO:0000313" key="3">
    <source>
        <dbReference type="EMBL" id="ASY46916.1"/>
    </source>
</evidence>
<evidence type="ECO:0000256" key="1">
    <source>
        <dbReference type="ARBA" id="ARBA00005254"/>
    </source>
</evidence>
<dbReference type="AlphaFoldDB" id="A0A249N039"/>
<evidence type="ECO:0000313" key="4">
    <source>
        <dbReference type="Proteomes" id="UP000217141"/>
    </source>
</evidence>